<dbReference type="PROSITE" id="PS50835">
    <property type="entry name" value="IG_LIKE"/>
    <property type="match status" value="1"/>
</dbReference>
<sequence length="240" mass="27615">MERKRIITITIVCVLFCTHQKIFGTEVEIRVKTRGDNVTFFCDRAILAFEIVWIKNQSHGNQSTLYITAEALFLYTFPRFTFLPNSSGNSYDLHIANVSIYDEGIYFCAKAEKNLKEVNGKLESRMEYQYGNRKTHLMLVSKPAPTEGPPKTDPSNNMILWMLLGSVCPVCLILCFICICCLCQQKKNTGSGVETQARNRHEEENDVYYASLHHASIQKQPRRSPRSDFSTYSEVRFKRT</sequence>
<keyword evidence="3" id="KW-0732">Signal</keyword>
<feature type="domain" description="Ig-like" evidence="4">
    <location>
        <begin position="35"/>
        <end position="119"/>
    </location>
</feature>
<reference evidence="5 6" key="1">
    <citation type="journal article" date="2019" name="Mol. Ecol. Resour.">
        <title>Chromosome-level genome assembly of Triplophysa tibetana, a fish adapted to the harsh high-altitude environment of the Tibetan Plateau.</title>
        <authorList>
            <person name="Yang X."/>
            <person name="Liu H."/>
            <person name="Ma Z."/>
            <person name="Zou Y."/>
            <person name="Zou M."/>
            <person name="Mao Y."/>
            <person name="Li X."/>
            <person name="Wang H."/>
            <person name="Chen T."/>
            <person name="Wang W."/>
            <person name="Yang R."/>
        </authorList>
    </citation>
    <scope>NUCLEOTIDE SEQUENCE [LARGE SCALE GENOMIC DNA]</scope>
    <source>
        <strain evidence="5">TTIB1903HZAU</strain>
        <tissue evidence="5">Muscle</tissue>
    </source>
</reference>
<gene>
    <name evidence="5" type="ORF">E1301_Tti007074</name>
</gene>
<keyword evidence="6" id="KW-1185">Reference proteome</keyword>
<dbReference type="EMBL" id="SOYY01000004">
    <property type="protein sequence ID" value="KAA0722470.1"/>
    <property type="molecule type" value="Genomic_DNA"/>
</dbReference>
<dbReference type="InterPro" id="IPR013783">
    <property type="entry name" value="Ig-like_fold"/>
</dbReference>
<accession>A0A5A9PK18</accession>
<feature type="transmembrane region" description="Helical" evidence="2">
    <location>
        <begin position="158"/>
        <end position="182"/>
    </location>
</feature>
<dbReference type="SUPFAM" id="SSF48726">
    <property type="entry name" value="Immunoglobulin"/>
    <property type="match status" value="1"/>
</dbReference>
<organism evidence="5 6">
    <name type="scientific">Triplophysa tibetana</name>
    <dbReference type="NCBI Taxonomy" id="1572043"/>
    <lineage>
        <taxon>Eukaryota</taxon>
        <taxon>Metazoa</taxon>
        <taxon>Chordata</taxon>
        <taxon>Craniata</taxon>
        <taxon>Vertebrata</taxon>
        <taxon>Euteleostomi</taxon>
        <taxon>Actinopterygii</taxon>
        <taxon>Neopterygii</taxon>
        <taxon>Teleostei</taxon>
        <taxon>Ostariophysi</taxon>
        <taxon>Cypriniformes</taxon>
        <taxon>Nemacheilidae</taxon>
        <taxon>Triplophysa</taxon>
    </lineage>
</organism>
<dbReference type="Gene3D" id="2.60.40.10">
    <property type="entry name" value="Immunoglobulins"/>
    <property type="match status" value="1"/>
</dbReference>
<feature type="chain" id="PRO_5022749343" description="Ig-like domain-containing protein" evidence="3">
    <location>
        <begin position="25"/>
        <end position="240"/>
    </location>
</feature>
<dbReference type="InterPro" id="IPR036179">
    <property type="entry name" value="Ig-like_dom_sf"/>
</dbReference>
<comment type="caution">
    <text evidence="5">The sequence shown here is derived from an EMBL/GenBank/DDBJ whole genome shotgun (WGS) entry which is preliminary data.</text>
</comment>
<feature type="signal peptide" evidence="3">
    <location>
        <begin position="1"/>
        <end position="24"/>
    </location>
</feature>
<dbReference type="InterPro" id="IPR007110">
    <property type="entry name" value="Ig-like_dom"/>
</dbReference>
<keyword evidence="2" id="KW-1133">Transmembrane helix</keyword>
<evidence type="ECO:0000256" key="3">
    <source>
        <dbReference type="SAM" id="SignalP"/>
    </source>
</evidence>
<name>A0A5A9PK18_9TELE</name>
<dbReference type="Proteomes" id="UP000324632">
    <property type="component" value="Chromosome 4"/>
</dbReference>
<keyword evidence="2" id="KW-0472">Membrane</keyword>
<evidence type="ECO:0000256" key="1">
    <source>
        <dbReference type="SAM" id="MobiDB-lite"/>
    </source>
</evidence>
<evidence type="ECO:0000256" key="2">
    <source>
        <dbReference type="SAM" id="Phobius"/>
    </source>
</evidence>
<proteinExistence type="predicted"/>
<evidence type="ECO:0000259" key="4">
    <source>
        <dbReference type="PROSITE" id="PS50835"/>
    </source>
</evidence>
<protein>
    <recommendedName>
        <fullName evidence="4">Ig-like domain-containing protein</fullName>
    </recommendedName>
</protein>
<feature type="region of interest" description="Disordered" evidence="1">
    <location>
        <begin position="215"/>
        <end position="240"/>
    </location>
</feature>
<evidence type="ECO:0000313" key="5">
    <source>
        <dbReference type="EMBL" id="KAA0722470.1"/>
    </source>
</evidence>
<dbReference type="AlphaFoldDB" id="A0A5A9PK18"/>
<evidence type="ECO:0000313" key="6">
    <source>
        <dbReference type="Proteomes" id="UP000324632"/>
    </source>
</evidence>
<keyword evidence="2" id="KW-0812">Transmembrane</keyword>